<comment type="subcellular location">
    <subcellularLocation>
        <location evidence="8">Cytoplasm</location>
    </subcellularLocation>
</comment>
<evidence type="ECO:0000259" key="9">
    <source>
        <dbReference type="SMART" id="SM00359"/>
    </source>
</evidence>
<evidence type="ECO:0000256" key="5">
    <source>
        <dbReference type="ARBA" id="ARBA00022741"/>
    </source>
</evidence>
<sequence>MGTARERLREAKRIVVKVGTSTLTHETGKLNLHRIDLLLREIADLKNQGKEMILVSSGAIAAGLGKLGLDKKPDSIPEKQAVAAIGQGVLMHIYEKLFAEYGQVMGQVLLTKENSVQHHQYIHSRNSLLAQLAMGAIPVINENDAVAVDEIKIGDNDNLSAMVATLVDADALIILSDIEGLYTANPATHPEAELIAEIPEITPKVEAIAGGAGSKLGTGGMMTKIQAAQIAMSAGVTMVIASGSRENVLRDILSGQALGTVFPARESHLRVRKSWLAFGKRLAGEITVDDGCAAALRENGASILAAGVTACEGDFAAGSTVRVLTQSQQEIARGIVNFKETDLQRILGQQTEDISKILAGDVPTEVIHRDNMVLMV</sequence>
<dbReference type="InterPro" id="IPR001048">
    <property type="entry name" value="Asp/Glu/Uridylate_kinase"/>
</dbReference>
<dbReference type="Pfam" id="PF00696">
    <property type="entry name" value="AA_kinase"/>
    <property type="match status" value="1"/>
</dbReference>
<evidence type="ECO:0000256" key="4">
    <source>
        <dbReference type="ARBA" id="ARBA00022679"/>
    </source>
</evidence>
<dbReference type="PANTHER" id="PTHR43654:SF1">
    <property type="entry name" value="ISOPENTENYL PHOSPHATE KINASE"/>
    <property type="match status" value="1"/>
</dbReference>
<reference evidence="10 11" key="1">
    <citation type="submission" date="2016-10" db="EMBL/GenBank/DDBJ databases">
        <authorList>
            <person name="de Groot N.N."/>
        </authorList>
    </citation>
    <scope>NUCLEOTIDE SEQUENCE [LARGE SCALE GENOMIC DNA]</scope>
    <source>
        <strain evidence="10 11">S137</strain>
    </source>
</reference>
<comment type="function">
    <text evidence="8">Catalyzes the transfer of a phosphate group to glutamate to form L-glutamate 5-phosphate.</text>
</comment>
<dbReference type="PROSITE" id="PS00902">
    <property type="entry name" value="GLUTAMATE_5_KINASE"/>
    <property type="match status" value="1"/>
</dbReference>
<keyword evidence="5 8" id="KW-0547">Nucleotide-binding</keyword>
<evidence type="ECO:0000313" key="11">
    <source>
        <dbReference type="Proteomes" id="UP000182412"/>
    </source>
</evidence>
<comment type="catalytic activity">
    <reaction evidence="8">
        <text>L-glutamate + ATP = L-glutamyl 5-phosphate + ADP</text>
        <dbReference type="Rhea" id="RHEA:14877"/>
        <dbReference type="ChEBI" id="CHEBI:29985"/>
        <dbReference type="ChEBI" id="CHEBI:30616"/>
        <dbReference type="ChEBI" id="CHEBI:58274"/>
        <dbReference type="ChEBI" id="CHEBI:456216"/>
        <dbReference type="EC" id="2.7.2.11"/>
    </reaction>
</comment>
<dbReference type="GO" id="GO:0004349">
    <property type="term" value="F:glutamate 5-kinase activity"/>
    <property type="evidence" value="ECO:0007669"/>
    <property type="project" value="UniProtKB-UniRule"/>
</dbReference>
<dbReference type="SUPFAM" id="SSF88697">
    <property type="entry name" value="PUA domain-like"/>
    <property type="match status" value="1"/>
</dbReference>
<evidence type="ECO:0000256" key="1">
    <source>
        <dbReference type="ARBA" id="ARBA00022490"/>
    </source>
</evidence>
<evidence type="ECO:0000256" key="2">
    <source>
        <dbReference type="ARBA" id="ARBA00022605"/>
    </source>
</evidence>
<keyword evidence="1 8" id="KW-0963">Cytoplasm</keyword>
<dbReference type="UniPathway" id="UPA00098">
    <property type="reaction ID" value="UER00359"/>
</dbReference>
<feature type="binding site" evidence="8">
    <location>
        <position position="57"/>
    </location>
    <ligand>
        <name>substrate</name>
    </ligand>
</feature>
<accession>A0A1H0S5Q5</accession>
<dbReference type="Proteomes" id="UP000182412">
    <property type="component" value="Unassembled WGS sequence"/>
</dbReference>
<dbReference type="AlphaFoldDB" id="A0A1H0S5Q5"/>
<dbReference type="NCBIfam" id="TIGR01027">
    <property type="entry name" value="proB"/>
    <property type="match status" value="1"/>
</dbReference>
<dbReference type="OrthoDB" id="9804434at2"/>
<keyword evidence="4 8" id="KW-0808">Transferase</keyword>
<keyword evidence="6 8" id="KW-0418">Kinase</keyword>
<feature type="binding site" evidence="8">
    <location>
        <begin position="218"/>
        <end position="224"/>
    </location>
    <ligand>
        <name>ATP</name>
        <dbReference type="ChEBI" id="CHEBI:30616"/>
    </ligand>
</feature>
<dbReference type="CDD" id="cd04242">
    <property type="entry name" value="AAK_G5K_ProB"/>
    <property type="match status" value="1"/>
</dbReference>
<dbReference type="PROSITE" id="PS50890">
    <property type="entry name" value="PUA"/>
    <property type="match status" value="1"/>
</dbReference>
<keyword evidence="3 8" id="KW-0641">Proline biosynthesis</keyword>
<name>A0A1H0S5Q5_SELRU</name>
<keyword evidence="2 8" id="KW-0028">Amino-acid biosynthesis</keyword>
<dbReference type="GO" id="GO:0003723">
    <property type="term" value="F:RNA binding"/>
    <property type="evidence" value="ECO:0007669"/>
    <property type="project" value="InterPro"/>
</dbReference>
<dbReference type="GO" id="GO:0005829">
    <property type="term" value="C:cytosol"/>
    <property type="evidence" value="ECO:0007669"/>
    <property type="project" value="TreeGrafter"/>
</dbReference>
<feature type="domain" description="PUA" evidence="9">
    <location>
        <begin position="284"/>
        <end position="367"/>
    </location>
</feature>
<dbReference type="InterPro" id="IPR011529">
    <property type="entry name" value="Glu_5kinase"/>
</dbReference>
<dbReference type="InterPro" id="IPR019797">
    <property type="entry name" value="Glutamate_5-kinase_CS"/>
</dbReference>
<proteinExistence type="inferred from homology"/>
<dbReference type="GO" id="GO:0005524">
    <property type="term" value="F:ATP binding"/>
    <property type="evidence" value="ECO:0007669"/>
    <property type="project" value="UniProtKB-KW"/>
</dbReference>
<feature type="binding site" evidence="8">
    <location>
        <position position="144"/>
    </location>
    <ligand>
        <name>substrate</name>
    </ligand>
</feature>
<dbReference type="InterPro" id="IPR015947">
    <property type="entry name" value="PUA-like_sf"/>
</dbReference>
<evidence type="ECO:0000256" key="7">
    <source>
        <dbReference type="ARBA" id="ARBA00022840"/>
    </source>
</evidence>
<dbReference type="PIRSF" id="PIRSF000729">
    <property type="entry name" value="GK"/>
    <property type="match status" value="1"/>
</dbReference>
<evidence type="ECO:0000256" key="8">
    <source>
        <dbReference type="HAMAP-Rule" id="MF_00456"/>
    </source>
</evidence>
<feature type="binding site" evidence="8">
    <location>
        <position position="17"/>
    </location>
    <ligand>
        <name>ATP</name>
        <dbReference type="ChEBI" id="CHEBI:30616"/>
    </ligand>
</feature>
<dbReference type="InterPro" id="IPR001057">
    <property type="entry name" value="Glu/AcGlu_kinase"/>
</dbReference>
<dbReference type="GO" id="GO:0055129">
    <property type="term" value="P:L-proline biosynthetic process"/>
    <property type="evidence" value="ECO:0007669"/>
    <property type="project" value="UniProtKB-UniRule"/>
</dbReference>
<dbReference type="InterPro" id="IPR005715">
    <property type="entry name" value="Glu_5kinase/COase_Synthase"/>
</dbReference>
<comment type="similarity">
    <text evidence="8">Belongs to the glutamate 5-kinase family.</text>
</comment>
<dbReference type="InterPro" id="IPR036393">
    <property type="entry name" value="AceGlu_kinase-like_sf"/>
</dbReference>
<dbReference type="CDD" id="cd21157">
    <property type="entry name" value="PUA_G5K"/>
    <property type="match status" value="1"/>
</dbReference>
<dbReference type="Pfam" id="PF01472">
    <property type="entry name" value="PUA"/>
    <property type="match status" value="1"/>
</dbReference>
<dbReference type="SUPFAM" id="SSF53633">
    <property type="entry name" value="Carbamate kinase-like"/>
    <property type="match status" value="1"/>
</dbReference>
<feature type="binding site" evidence="8">
    <location>
        <begin position="176"/>
        <end position="177"/>
    </location>
    <ligand>
        <name>ATP</name>
        <dbReference type="ChEBI" id="CHEBI:30616"/>
    </ligand>
</feature>
<dbReference type="HAMAP" id="MF_00456">
    <property type="entry name" value="ProB"/>
    <property type="match status" value="1"/>
</dbReference>
<feature type="binding site" evidence="8">
    <location>
        <position position="156"/>
    </location>
    <ligand>
        <name>substrate</name>
    </ligand>
</feature>
<keyword evidence="7 8" id="KW-0067">ATP-binding</keyword>
<dbReference type="InterPro" id="IPR036974">
    <property type="entry name" value="PUA_sf"/>
</dbReference>
<dbReference type="InterPro" id="IPR002478">
    <property type="entry name" value="PUA"/>
</dbReference>
<gene>
    <name evidence="8" type="primary">proB</name>
    <name evidence="10" type="ORF">SAMN05216366_11555</name>
</gene>
<organism evidence="10 11">
    <name type="scientific">Selenomonas ruminantium</name>
    <dbReference type="NCBI Taxonomy" id="971"/>
    <lineage>
        <taxon>Bacteria</taxon>
        <taxon>Bacillati</taxon>
        <taxon>Bacillota</taxon>
        <taxon>Negativicutes</taxon>
        <taxon>Selenomonadales</taxon>
        <taxon>Selenomonadaceae</taxon>
        <taxon>Selenomonas</taxon>
    </lineage>
</organism>
<dbReference type="Gene3D" id="2.30.130.10">
    <property type="entry name" value="PUA domain"/>
    <property type="match status" value="1"/>
</dbReference>
<evidence type="ECO:0000313" key="10">
    <source>
        <dbReference type="EMBL" id="SDP36576.1"/>
    </source>
</evidence>
<dbReference type="InterPro" id="IPR041739">
    <property type="entry name" value="G5K_ProB"/>
</dbReference>
<dbReference type="PANTHER" id="PTHR43654">
    <property type="entry name" value="GLUTAMATE 5-KINASE"/>
    <property type="match status" value="1"/>
</dbReference>
<evidence type="ECO:0000256" key="3">
    <source>
        <dbReference type="ARBA" id="ARBA00022650"/>
    </source>
</evidence>
<dbReference type="PRINTS" id="PR00474">
    <property type="entry name" value="GLU5KINASE"/>
</dbReference>
<dbReference type="Gene3D" id="3.40.1160.10">
    <property type="entry name" value="Acetylglutamate kinase-like"/>
    <property type="match status" value="1"/>
</dbReference>
<dbReference type="FunFam" id="3.40.1160.10:FF:000018">
    <property type="entry name" value="Glutamate 5-kinase"/>
    <property type="match status" value="1"/>
</dbReference>
<evidence type="ECO:0000256" key="6">
    <source>
        <dbReference type="ARBA" id="ARBA00022777"/>
    </source>
</evidence>
<protein>
    <recommendedName>
        <fullName evidence="8">Glutamate 5-kinase</fullName>
        <ecNumber evidence="8">2.7.2.11</ecNumber>
    </recommendedName>
    <alternativeName>
        <fullName evidence="8">Gamma-glutamyl kinase</fullName>
        <shortName evidence="8">GK</shortName>
    </alternativeName>
</protein>
<dbReference type="EC" id="2.7.2.11" evidence="8"/>
<dbReference type="EMBL" id="FNJQ01000015">
    <property type="protein sequence ID" value="SDP36576.1"/>
    <property type="molecule type" value="Genomic_DNA"/>
</dbReference>
<dbReference type="RefSeq" id="WP_074572303.1">
    <property type="nucleotide sequence ID" value="NZ_FNJQ01000015.1"/>
</dbReference>
<comment type="pathway">
    <text evidence="8">Amino-acid biosynthesis; L-proline biosynthesis; L-glutamate 5-semialdehyde from L-glutamate: step 1/2.</text>
</comment>
<dbReference type="SMART" id="SM00359">
    <property type="entry name" value="PUA"/>
    <property type="match status" value="1"/>
</dbReference>